<evidence type="ECO:0000256" key="1">
    <source>
        <dbReference type="ARBA" id="ARBA00004191"/>
    </source>
</evidence>
<evidence type="ECO:0000256" key="11">
    <source>
        <dbReference type="ARBA" id="ARBA00034074"/>
    </source>
</evidence>
<feature type="repeat" description="PPR" evidence="12">
    <location>
        <begin position="280"/>
        <end position="314"/>
    </location>
</feature>
<dbReference type="InterPro" id="IPR011050">
    <property type="entry name" value="Pectin_lyase_fold/virulence"/>
</dbReference>
<reference evidence="14 15" key="1">
    <citation type="submission" date="2024-04" db="EMBL/GenBank/DDBJ databases">
        <title>The reference genome of an endangered Asteraceae, Deinandra increscens subsp. villosa, native to the Central Coast of California.</title>
        <authorList>
            <person name="Guilliams M."/>
            <person name="Hasenstab-Lehman K."/>
            <person name="Meyer R."/>
            <person name="Mcevoy S."/>
        </authorList>
    </citation>
    <scope>NUCLEOTIDE SEQUENCE [LARGE SCALE GENOMIC DNA]</scope>
    <source>
        <tissue evidence="14">Leaf</tissue>
    </source>
</reference>
<evidence type="ECO:0000313" key="14">
    <source>
        <dbReference type="EMBL" id="KAK9052742.1"/>
    </source>
</evidence>
<comment type="subcellular location">
    <subcellularLocation>
        <location evidence="1">Secreted</location>
        <location evidence="1">Cell wall</location>
    </subcellularLocation>
</comment>
<dbReference type="AlphaFoldDB" id="A0AAP0CEP5"/>
<dbReference type="SUPFAM" id="SSF51126">
    <property type="entry name" value="Pectin lyase-like"/>
    <property type="match status" value="1"/>
</dbReference>
<evidence type="ECO:0000256" key="4">
    <source>
        <dbReference type="ARBA" id="ARBA00022512"/>
    </source>
</evidence>
<feature type="repeat" description="PPR" evidence="12">
    <location>
        <begin position="178"/>
        <end position="212"/>
    </location>
</feature>
<protein>
    <recommendedName>
        <fullName evidence="3">endo-polygalacturonase</fullName>
        <ecNumber evidence="3">3.2.1.15</ecNumber>
    </recommendedName>
</protein>
<dbReference type="FunFam" id="2.160.20.10:FF:000032">
    <property type="entry name" value="Pectin lyase-like superfamily protein"/>
    <property type="match status" value="1"/>
</dbReference>
<keyword evidence="15" id="KW-1185">Reference proteome</keyword>
<evidence type="ECO:0000256" key="3">
    <source>
        <dbReference type="ARBA" id="ARBA00012736"/>
    </source>
</evidence>
<dbReference type="EC" id="3.2.1.15" evidence="3"/>
<dbReference type="NCBIfam" id="TIGR00756">
    <property type="entry name" value="PPR"/>
    <property type="match status" value="3"/>
</dbReference>
<evidence type="ECO:0000256" key="10">
    <source>
        <dbReference type="ARBA" id="ARBA00023316"/>
    </source>
</evidence>
<evidence type="ECO:0000256" key="6">
    <source>
        <dbReference type="ARBA" id="ARBA00022729"/>
    </source>
</evidence>
<sequence length="1085" mass="120012">MRKQFLVSFAPLVSTFTPTFVRNASTTFPFFPSQSGSYFELNSRDRVYTSNRAIESLLKSGSTDYALKMFDEMPTRDVITWNIVISGLKRNGLSKEAIYFYSQMVSQGFVESSSTFSTVLGAFIQEGLYQEGLQVHSRVVVLGLSLNAYVGSALIDLYMNLGLVDFALRLFNDLPERNLATWNQLLRGFGELFGASQKLQLYYRMKEEGVVPNSLTFCYLLRSFGDESFVDRGRELHSYAIKVGWAESDLFVSNALVDFYSACGSLIDAKKSFEVIPTDDVISWNSLVSVYANCGIASNALAVFSMMQVWGKKPSVRSFVGLLNLSSRNVNIILGKQIHCFVLKLGVDHGSCYIHSALIDMYGKCGEIESSVLIYEKVPRKSLEACNSLMTSFAHCGIVEDVIELFGFMVDEDIGFDEVSLSTTVNTLSKSTYASLTSCKLLHHCAVKSGLDHDLAVSCSLIDSYSRFGDIKSSCQVFRQLSSPNVICFTSIISAYSRNKMGMECCKFLDIMIDKGLKPDKVTFLCVLRACNHSGMVEEGKMVFKSMKSVHGIDPESQHLACMIDLLGHKGLLEEAERLLKQTQADYDSVVWSSLLRHCRAHRNETVGKRIAERVITLEPENSSIWLQLSNFYSEIGDFEMSKQTRDVALARKMLRDMHTIRSLKIGDNEIEFLDLPSCSSEHGLKILVNVDSFGAVGDGVSDDTKAFENAWKQACSTEAAVLLVPPDRTYLVNATRFVGPCAEDLIVQINGNIVAPDEPKNWDPRNPRTWLYFSKLNGVIFQGHGVIDGSGRKWWAASCKKNKKNPCVGAPTALTIDHSSNIEVNGLTVQNSQQMHFAVSHSESVRIYNVLVSAPEDSPNTDGIHLTASKNVVIQNSKIGTGDDCISIVSGCSNIKMKTIYCGPGHGISIGSLGKDNSTDFVTAVVLDTAFIKGTMNGLRIKTWQGGSGYVRGVRYQNVQMVDVANPIIIDQFYCDSPKSCQNQTSAVEISQIMYENISGTSKSPNAMKFACSDSVPCNNIVVNNINLKRTDGKSSQTFCNSVKGFAYGYVQPPADCLMPVNDSLIESFEEDEFKFGYLIHSEL</sequence>
<dbReference type="GO" id="GO:0071555">
    <property type="term" value="P:cell wall organization"/>
    <property type="evidence" value="ECO:0007669"/>
    <property type="project" value="UniProtKB-KW"/>
</dbReference>
<dbReference type="EMBL" id="JBCNJP010000027">
    <property type="protein sequence ID" value="KAK9052742.1"/>
    <property type="molecule type" value="Genomic_DNA"/>
</dbReference>
<proteinExistence type="inferred from homology"/>
<dbReference type="Pfam" id="PF13041">
    <property type="entry name" value="PPR_2"/>
    <property type="match status" value="2"/>
</dbReference>
<dbReference type="GO" id="GO:0009451">
    <property type="term" value="P:RNA modification"/>
    <property type="evidence" value="ECO:0007669"/>
    <property type="project" value="InterPro"/>
</dbReference>
<keyword evidence="10" id="KW-0961">Cell wall biogenesis/degradation</keyword>
<keyword evidence="8 13" id="KW-0378">Hydrolase</keyword>
<dbReference type="PROSITE" id="PS51375">
    <property type="entry name" value="PPR"/>
    <property type="match status" value="4"/>
</dbReference>
<organism evidence="14 15">
    <name type="scientific">Deinandra increscens subsp. villosa</name>
    <dbReference type="NCBI Taxonomy" id="3103831"/>
    <lineage>
        <taxon>Eukaryota</taxon>
        <taxon>Viridiplantae</taxon>
        <taxon>Streptophyta</taxon>
        <taxon>Embryophyta</taxon>
        <taxon>Tracheophyta</taxon>
        <taxon>Spermatophyta</taxon>
        <taxon>Magnoliopsida</taxon>
        <taxon>eudicotyledons</taxon>
        <taxon>Gunneridae</taxon>
        <taxon>Pentapetalae</taxon>
        <taxon>asterids</taxon>
        <taxon>campanulids</taxon>
        <taxon>Asterales</taxon>
        <taxon>Asteraceae</taxon>
        <taxon>Asteroideae</taxon>
        <taxon>Heliantheae alliance</taxon>
        <taxon>Madieae</taxon>
        <taxon>Madiinae</taxon>
        <taxon>Deinandra</taxon>
    </lineage>
</organism>
<dbReference type="Pfam" id="PF01535">
    <property type="entry name" value="PPR"/>
    <property type="match status" value="4"/>
</dbReference>
<feature type="repeat" description="PPR" evidence="12">
    <location>
        <begin position="77"/>
        <end position="111"/>
    </location>
</feature>
<dbReference type="InterPro" id="IPR011990">
    <property type="entry name" value="TPR-like_helical_dom_sf"/>
</dbReference>
<accession>A0AAP0CEP5</accession>
<keyword evidence="9 13" id="KW-0326">Glycosidase</keyword>
<feature type="repeat" description="PPR" evidence="12">
    <location>
        <begin position="485"/>
        <end position="519"/>
    </location>
</feature>
<dbReference type="PANTHER" id="PTHR47926">
    <property type="entry name" value="PENTATRICOPEPTIDE REPEAT-CONTAINING PROTEIN"/>
    <property type="match status" value="1"/>
</dbReference>
<gene>
    <name evidence="14" type="ORF">SSX86_029372</name>
</gene>
<evidence type="ECO:0000256" key="5">
    <source>
        <dbReference type="ARBA" id="ARBA00022525"/>
    </source>
</evidence>
<comment type="caution">
    <text evidence="14">The sequence shown here is derived from an EMBL/GenBank/DDBJ whole genome shotgun (WGS) entry which is preliminary data.</text>
</comment>
<evidence type="ECO:0000256" key="13">
    <source>
        <dbReference type="RuleBase" id="RU361169"/>
    </source>
</evidence>
<evidence type="ECO:0000256" key="12">
    <source>
        <dbReference type="PROSITE-ProRule" id="PRU00708"/>
    </source>
</evidence>
<dbReference type="Gene3D" id="1.25.40.10">
    <property type="entry name" value="Tetratricopeptide repeat domain"/>
    <property type="match status" value="5"/>
</dbReference>
<dbReference type="Pfam" id="PF00295">
    <property type="entry name" value="Glyco_hydro_28"/>
    <property type="match status" value="1"/>
</dbReference>
<keyword evidence="7" id="KW-0677">Repeat</keyword>
<dbReference type="PANTHER" id="PTHR47926:SF442">
    <property type="entry name" value="PUTATIVE-RELATED"/>
    <property type="match status" value="1"/>
</dbReference>
<evidence type="ECO:0000256" key="9">
    <source>
        <dbReference type="ARBA" id="ARBA00023295"/>
    </source>
</evidence>
<dbReference type="Pfam" id="PF13812">
    <property type="entry name" value="PPR_3"/>
    <property type="match status" value="1"/>
</dbReference>
<evidence type="ECO:0000256" key="2">
    <source>
        <dbReference type="ARBA" id="ARBA00008834"/>
    </source>
</evidence>
<dbReference type="Proteomes" id="UP001408789">
    <property type="component" value="Unassembled WGS sequence"/>
</dbReference>
<keyword evidence="6" id="KW-0732">Signal</keyword>
<comment type="catalytic activity">
    <reaction evidence="11">
        <text>(1,4-alpha-D-galacturonosyl)n+m + H2O = (1,4-alpha-D-galacturonosyl)n + (1,4-alpha-D-galacturonosyl)m.</text>
        <dbReference type="EC" id="3.2.1.15"/>
    </reaction>
</comment>
<dbReference type="InterPro" id="IPR000743">
    <property type="entry name" value="Glyco_hydro_28"/>
</dbReference>
<dbReference type="GO" id="GO:0004650">
    <property type="term" value="F:polygalacturonase activity"/>
    <property type="evidence" value="ECO:0007669"/>
    <property type="project" value="UniProtKB-EC"/>
</dbReference>
<dbReference type="GO" id="GO:0099402">
    <property type="term" value="P:plant organ development"/>
    <property type="evidence" value="ECO:0007669"/>
    <property type="project" value="UniProtKB-ARBA"/>
</dbReference>
<dbReference type="GO" id="GO:0003723">
    <property type="term" value="F:RNA binding"/>
    <property type="evidence" value="ECO:0007669"/>
    <property type="project" value="InterPro"/>
</dbReference>
<name>A0AAP0CEP5_9ASTR</name>
<comment type="similarity">
    <text evidence="2 13">Belongs to the glycosyl hydrolase 28 family.</text>
</comment>
<dbReference type="InterPro" id="IPR012334">
    <property type="entry name" value="Pectin_lyas_fold"/>
</dbReference>
<evidence type="ECO:0000313" key="15">
    <source>
        <dbReference type="Proteomes" id="UP001408789"/>
    </source>
</evidence>
<evidence type="ECO:0000256" key="7">
    <source>
        <dbReference type="ARBA" id="ARBA00022737"/>
    </source>
</evidence>
<dbReference type="InterPro" id="IPR046960">
    <property type="entry name" value="PPR_At4g14850-like_plant"/>
</dbReference>
<dbReference type="InterPro" id="IPR002885">
    <property type="entry name" value="PPR_rpt"/>
</dbReference>
<dbReference type="GO" id="GO:0005975">
    <property type="term" value="P:carbohydrate metabolic process"/>
    <property type="evidence" value="ECO:0007669"/>
    <property type="project" value="InterPro"/>
</dbReference>
<evidence type="ECO:0000256" key="8">
    <source>
        <dbReference type="ARBA" id="ARBA00022801"/>
    </source>
</evidence>
<keyword evidence="5" id="KW-0964">Secreted</keyword>
<keyword evidence="4" id="KW-0134">Cell wall</keyword>
<dbReference type="FunFam" id="1.25.40.10:FF:000158">
    <property type="entry name" value="pentatricopeptide repeat-containing protein At2g33680"/>
    <property type="match status" value="1"/>
</dbReference>
<dbReference type="Gene3D" id="2.160.20.10">
    <property type="entry name" value="Single-stranded right-handed beta-helix, Pectin lyase-like"/>
    <property type="match status" value="1"/>
</dbReference>